<organism evidence="7 8">
    <name type="scientific">Bifidobacterium scardovii</name>
    <dbReference type="NCBI Taxonomy" id="158787"/>
    <lineage>
        <taxon>Bacteria</taxon>
        <taxon>Bacillati</taxon>
        <taxon>Actinomycetota</taxon>
        <taxon>Actinomycetes</taxon>
        <taxon>Bifidobacteriales</taxon>
        <taxon>Bifidobacteriaceae</taxon>
        <taxon>Bifidobacterium</taxon>
    </lineage>
</organism>
<keyword evidence="2 4" id="KW-0238">DNA-binding</keyword>
<evidence type="ECO:0000256" key="2">
    <source>
        <dbReference type="ARBA" id="ARBA00023125"/>
    </source>
</evidence>
<dbReference type="GO" id="GO:0015074">
    <property type="term" value="P:DNA integration"/>
    <property type="evidence" value="ECO:0007669"/>
    <property type="project" value="InterPro"/>
</dbReference>
<dbReference type="InterPro" id="IPR010998">
    <property type="entry name" value="Integrase_recombinase_N"/>
</dbReference>
<keyword evidence="8" id="KW-1185">Reference proteome</keyword>
<dbReference type="PROSITE" id="PS51898">
    <property type="entry name" value="TYR_RECOMBINASE"/>
    <property type="match status" value="1"/>
</dbReference>
<dbReference type="Gene3D" id="1.10.443.10">
    <property type="entry name" value="Intergrase catalytic core"/>
    <property type="match status" value="1"/>
</dbReference>
<feature type="domain" description="Core-binding (CB)" evidence="6">
    <location>
        <begin position="1"/>
        <end position="71"/>
    </location>
</feature>
<dbReference type="InterPro" id="IPR002104">
    <property type="entry name" value="Integrase_catalytic"/>
</dbReference>
<dbReference type="STRING" id="158787.BSCA_1044"/>
<dbReference type="AlphaFoldDB" id="A0A087DI77"/>
<comment type="caution">
    <text evidence="7">The sequence shown here is derived from an EMBL/GenBank/DDBJ whole genome shotgun (WGS) entry which is preliminary data.</text>
</comment>
<name>A0A087DI77_9BIFI</name>
<dbReference type="GO" id="GO:0006310">
    <property type="term" value="P:DNA recombination"/>
    <property type="evidence" value="ECO:0007669"/>
    <property type="project" value="UniProtKB-KW"/>
</dbReference>
<dbReference type="PANTHER" id="PTHR30349">
    <property type="entry name" value="PHAGE INTEGRASE-RELATED"/>
    <property type="match status" value="1"/>
</dbReference>
<dbReference type="InterPro" id="IPR044068">
    <property type="entry name" value="CB"/>
</dbReference>
<dbReference type="Gene3D" id="1.10.150.130">
    <property type="match status" value="1"/>
</dbReference>
<dbReference type="InterPro" id="IPR050090">
    <property type="entry name" value="Tyrosine_recombinase_XerCD"/>
</dbReference>
<dbReference type="eggNOG" id="COG0582">
    <property type="taxonomic scope" value="Bacteria"/>
</dbReference>
<evidence type="ECO:0000313" key="7">
    <source>
        <dbReference type="EMBL" id="KFI95227.1"/>
    </source>
</evidence>
<protein>
    <submittedName>
        <fullName evidence="7">Site-specific recombinase, phage integrase family</fullName>
    </submittedName>
</protein>
<comment type="similarity">
    <text evidence="1">Belongs to the 'phage' integrase family.</text>
</comment>
<dbReference type="GO" id="GO:0003677">
    <property type="term" value="F:DNA binding"/>
    <property type="evidence" value="ECO:0007669"/>
    <property type="project" value="UniProtKB-UniRule"/>
</dbReference>
<evidence type="ECO:0000259" key="6">
    <source>
        <dbReference type="PROSITE" id="PS51900"/>
    </source>
</evidence>
<feature type="domain" description="Tyr recombinase" evidence="5">
    <location>
        <begin position="92"/>
        <end position="311"/>
    </location>
</feature>
<keyword evidence="3" id="KW-0233">DNA recombination</keyword>
<dbReference type="SUPFAM" id="SSF56349">
    <property type="entry name" value="DNA breaking-rejoining enzymes"/>
    <property type="match status" value="1"/>
</dbReference>
<dbReference type="GeneID" id="85166020"/>
<evidence type="ECO:0000256" key="1">
    <source>
        <dbReference type="ARBA" id="ARBA00008857"/>
    </source>
</evidence>
<evidence type="ECO:0000256" key="4">
    <source>
        <dbReference type="PROSITE-ProRule" id="PRU01248"/>
    </source>
</evidence>
<gene>
    <name evidence="7" type="ORF">BSCA_1044</name>
</gene>
<dbReference type="Proteomes" id="UP000029033">
    <property type="component" value="Unassembled WGS sequence"/>
</dbReference>
<evidence type="ECO:0000256" key="3">
    <source>
        <dbReference type="ARBA" id="ARBA00023172"/>
    </source>
</evidence>
<dbReference type="PROSITE" id="PS51900">
    <property type="entry name" value="CB"/>
    <property type="match status" value="1"/>
</dbReference>
<dbReference type="InterPro" id="IPR013762">
    <property type="entry name" value="Integrase-like_cat_sf"/>
</dbReference>
<proteinExistence type="inferred from homology"/>
<dbReference type="EMBL" id="JGZO01000004">
    <property type="protein sequence ID" value="KFI95227.1"/>
    <property type="molecule type" value="Genomic_DNA"/>
</dbReference>
<sequence>MADRVTRVKPNSWNNECSWMRVMCRHIGGVRLADLTAEHLRRMTSDLLATRKVKTVSDYLRLLSSMLENAIDDGIIAANPCRRVKLPRKAEYEPLVLDREQPRAMIGATSTDDARIRGDADDDAEMWSIMFELAFASGLREGERYAIMPFQLERRDNHPGIRVCQQLQEYKGGPNATIPAWLNARHLSGNIWLTTLKTNAGTRFVPISENLWNRIWTRIRNHRIADHELVFTNNQGRPIRRTVEIRRWKKALETAGLPYTRIHDARHWTATQIAMSGAAPDERMALIGHADMTTNAHYTHWNTQALADAMNRAIPPLASDDVIEAEVLDAEEG</sequence>
<dbReference type="Pfam" id="PF00589">
    <property type="entry name" value="Phage_integrase"/>
    <property type="match status" value="1"/>
</dbReference>
<dbReference type="PANTHER" id="PTHR30349:SF64">
    <property type="entry name" value="PROPHAGE INTEGRASE INTD-RELATED"/>
    <property type="match status" value="1"/>
</dbReference>
<accession>A0A087DI77</accession>
<dbReference type="RefSeq" id="WP_231649380.1">
    <property type="nucleotide sequence ID" value="NZ_CAUPKV010000009.1"/>
</dbReference>
<reference evidence="7 8" key="1">
    <citation type="submission" date="2014-03" db="EMBL/GenBank/DDBJ databases">
        <title>Genomics of Bifidobacteria.</title>
        <authorList>
            <person name="Ventura M."/>
            <person name="Milani C."/>
            <person name="Lugli G.A."/>
        </authorList>
    </citation>
    <scope>NUCLEOTIDE SEQUENCE [LARGE SCALE GENOMIC DNA]</scope>
    <source>
        <strain evidence="7 8">LMG 21589</strain>
    </source>
</reference>
<evidence type="ECO:0000313" key="8">
    <source>
        <dbReference type="Proteomes" id="UP000029033"/>
    </source>
</evidence>
<dbReference type="InterPro" id="IPR011010">
    <property type="entry name" value="DNA_brk_join_enz"/>
</dbReference>
<evidence type="ECO:0000259" key="5">
    <source>
        <dbReference type="PROSITE" id="PS51898"/>
    </source>
</evidence>